<proteinExistence type="predicted"/>
<dbReference type="Proteomes" id="UP000829196">
    <property type="component" value="Unassembled WGS sequence"/>
</dbReference>
<dbReference type="EMBL" id="JAGYWB010000009">
    <property type="protein sequence ID" value="KAI0510903.1"/>
    <property type="molecule type" value="Genomic_DNA"/>
</dbReference>
<reference evidence="1" key="1">
    <citation type="journal article" date="2022" name="Front. Genet.">
        <title>Chromosome-Scale Assembly of the Dendrobium nobile Genome Provides Insights Into the Molecular Mechanism of the Biosynthesis of the Medicinal Active Ingredient of Dendrobium.</title>
        <authorList>
            <person name="Xu Q."/>
            <person name="Niu S.-C."/>
            <person name="Li K.-L."/>
            <person name="Zheng P.-J."/>
            <person name="Zhang X.-J."/>
            <person name="Jia Y."/>
            <person name="Liu Y."/>
            <person name="Niu Y.-X."/>
            <person name="Yu L.-H."/>
            <person name="Chen D.-F."/>
            <person name="Zhang G.-Q."/>
        </authorList>
    </citation>
    <scope>NUCLEOTIDE SEQUENCE</scope>
    <source>
        <tissue evidence="1">Leaf</tissue>
    </source>
</reference>
<dbReference type="PANTHER" id="PTHR31635">
    <property type="entry name" value="REVERSE TRANSCRIPTASE DOMAIN-CONTAINING PROTEIN-RELATED"/>
    <property type="match status" value="1"/>
</dbReference>
<dbReference type="OrthoDB" id="785906at2759"/>
<keyword evidence="2" id="KW-1185">Reference proteome</keyword>
<name>A0A8T3BET1_DENNO</name>
<dbReference type="PANTHER" id="PTHR31635:SF196">
    <property type="entry name" value="REVERSE TRANSCRIPTASE DOMAIN-CONTAINING PROTEIN-RELATED"/>
    <property type="match status" value="1"/>
</dbReference>
<dbReference type="SMR" id="A0A8T3BET1"/>
<evidence type="ECO:0008006" key="3">
    <source>
        <dbReference type="Google" id="ProtNLM"/>
    </source>
</evidence>
<gene>
    <name evidence="1" type="ORF">KFK09_011514</name>
</gene>
<organism evidence="1 2">
    <name type="scientific">Dendrobium nobile</name>
    <name type="common">Orchid</name>
    <dbReference type="NCBI Taxonomy" id="94219"/>
    <lineage>
        <taxon>Eukaryota</taxon>
        <taxon>Viridiplantae</taxon>
        <taxon>Streptophyta</taxon>
        <taxon>Embryophyta</taxon>
        <taxon>Tracheophyta</taxon>
        <taxon>Spermatophyta</taxon>
        <taxon>Magnoliopsida</taxon>
        <taxon>Liliopsida</taxon>
        <taxon>Asparagales</taxon>
        <taxon>Orchidaceae</taxon>
        <taxon>Epidendroideae</taxon>
        <taxon>Malaxideae</taxon>
        <taxon>Dendrobiinae</taxon>
        <taxon>Dendrobium</taxon>
    </lineage>
</organism>
<evidence type="ECO:0000313" key="2">
    <source>
        <dbReference type="Proteomes" id="UP000829196"/>
    </source>
</evidence>
<dbReference type="SUPFAM" id="SSF56672">
    <property type="entry name" value="DNA/RNA polymerases"/>
    <property type="match status" value="1"/>
</dbReference>
<evidence type="ECO:0000313" key="1">
    <source>
        <dbReference type="EMBL" id="KAI0510903.1"/>
    </source>
</evidence>
<dbReference type="InterPro" id="IPR043502">
    <property type="entry name" value="DNA/RNA_pol_sf"/>
</dbReference>
<protein>
    <recommendedName>
        <fullName evidence="3">Reverse transcriptase domain-containing protein</fullName>
    </recommendedName>
</protein>
<accession>A0A8T3BET1</accession>
<comment type="caution">
    <text evidence="1">The sequence shown here is derived from an EMBL/GenBank/DDBJ whole genome shotgun (WGS) entry which is preliminary data.</text>
</comment>
<sequence>MELQTKEAVSSSLSDDECWMLKNKTNELNSIMACLNDWWKQRAKVKWLVDGDRNTNFFHSYTSARRNSNTIFKIKDDNGNMVEEQIQIEGILTQFFNNKWRYRTSSTHGWPEPQTTLDNEDRNMIENEFSVAEIKKALEHTKGNISPGIDGISYSFIKAYWSIIKIDFLNAIMYFLQNGVMDKRWKDTLIVLIPKVSNPLTPANYRPFSLCNAVYKVAAKVIFNRLSMVISKLISMEQAAFIKGLDSFKIDMEQAYDSMSWETLRNDLIYFKFSPKFLSLILECVIDPRFSLIINGNFQNG</sequence>
<dbReference type="AlphaFoldDB" id="A0A8T3BET1"/>